<keyword evidence="1" id="KW-0472">Membrane</keyword>
<proteinExistence type="predicted"/>
<dbReference type="AlphaFoldDB" id="A0A2G5TSX9"/>
<accession>A0A2G5TSX9</accession>
<protein>
    <submittedName>
        <fullName evidence="3">Uncharacterized protein</fullName>
    </submittedName>
</protein>
<comment type="caution">
    <text evidence="3">The sequence shown here is derived from an EMBL/GenBank/DDBJ whole genome shotgun (WGS) entry which is preliminary data.</text>
</comment>
<keyword evidence="1" id="KW-1133">Transmembrane helix</keyword>
<gene>
    <name evidence="3" type="primary">Cnig_chr_V.g21447</name>
    <name evidence="3" type="ORF">B9Z55_021447</name>
</gene>
<feature type="signal peptide" evidence="2">
    <location>
        <begin position="1"/>
        <end position="19"/>
    </location>
</feature>
<feature type="transmembrane region" description="Helical" evidence="1">
    <location>
        <begin position="441"/>
        <end position="461"/>
    </location>
</feature>
<sequence length="465" mass="55681">MRLLLITLIILHNLPLKNATSIYDSNQPELQIGKNHNAQIKNETGVPDLNRTDIRFLFYSSKFGFKNPNFIQNVSEFLKDNAFSTFNLIADATDDILENSENFSNFSEKPTLWIIDFQSRNYAEIFAQFEIRQISCYEFGEFENFGKNQNFEKFDLLLLETYSECGLKIHVEISQNSDFILQSLALKWKFYDVILLETAETTNYTYSPYPEYREALLNLENMKSQRYFQNIYVDTLHELFHVWPNVSFLANIQLMIRLSSGRNPDNMHRFNVFYALRKLFYFVISNPKFPEFTLHCWPIPFYVIHILPHLIFQRSRNNVSQQLMILEFIYIVAKYTVDDTRSVIWPFILVNEIWDVFTVFKYRTTEYFSFQLQLWKTIETLQYFILLNQYPDFYILIWLLVIATLQILSFSLYFRYPPLTWTVPILNIAPTRAEKDPFSFLYRYMAIGFVLVIFWLYWTLLSRKL</sequence>
<evidence type="ECO:0000256" key="1">
    <source>
        <dbReference type="SAM" id="Phobius"/>
    </source>
</evidence>
<keyword evidence="2" id="KW-0732">Signal</keyword>
<keyword evidence="4" id="KW-1185">Reference proteome</keyword>
<dbReference type="OrthoDB" id="5896667at2759"/>
<feature type="chain" id="PRO_5013714159" evidence="2">
    <location>
        <begin position="20"/>
        <end position="465"/>
    </location>
</feature>
<keyword evidence="1" id="KW-0812">Transmembrane</keyword>
<dbReference type="EMBL" id="PDUG01000005">
    <property type="protein sequence ID" value="PIC30086.1"/>
    <property type="molecule type" value="Genomic_DNA"/>
</dbReference>
<feature type="transmembrane region" description="Helical" evidence="1">
    <location>
        <begin position="393"/>
        <end position="414"/>
    </location>
</feature>
<evidence type="ECO:0000313" key="4">
    <source>
        <dbReference type="Proteomes" id="UP000230233"/>
    </source>
</evidence>
<dbReference type="Proteomes" id="UP000230233">
    <property type="component" value="Chromosome V"/>
</dbReference>
<organism evidence="3 4">
    <name type="scientific">Caenorhabditis nigoni</name>
    <dbReference type="NCBI Taxonomy" id="1611254"/>
    <lineage>
        <taxon>Eukaryota</taxon>
        <taxon>Metazoa</taxon>
        <taxon>Ecdysozoa</taxon>
        <taxon>Nematoda</taxon>
        <taxon>Chromadorea</taxon>
        <taxon>Rhabditida</taxon>
        <taxon>Rhabditina</taxon>
        <taxon>Rhabditomorpha</taxon>
        <taxon>Rhabditoidea</taxon>
        <taxon>Rhabditidae</taxon>
        <taxon>Peloderinae</taxon>
        <taxon>Caenorhabditis</taxon>
    </lineage>
</organism>
<name>A0A2G5TSX9_9PELO</name>
<reference evidence="4" key="1">
    <citation type="submission" date="2017-10" db="EMBL/GenBank/DDBJ databases">
        <title>Rapid genome shrinkage in a self-fertile nematode reveals novel sperm competition proteins.</title>
        <authorList>
            <person name="Yin D."/>
            <person name="Schwarz E.M."/>
            <person name="Thomas C.G."/>
            <person name="Felde R.L."/>
            <person name="Korf I.F."/>
            <person name="Cutter A.D."/>
            <person name="Schartner C.M."/>
            <person name="Ralston E.J."/>
            <person name="Meyer B.J."/>
            <person name="Haag E.S."/>
        </authorList>
    </citation>
    <scope>NUCLEOTIDE SEQUENCE [LARGE SCALE GENOMIC DNA]</scope>
    <source>
        <strain evidence="4">JU1422</strain>
    </source>
</reference>
<evidence type="ECO:0000256" key="2">
    <source>
        <dbReference type="SAM" id="SignalP"/>
    </source>
</evidence>
<evidence type="ECO:0000313" key="3">
    <source>
        <dbReference type="EMBL" id="PIC30086.1"/>
    </source>
</evidence>